<name>A0AB38D124_9MYCO</name>
<proteinExistence type="predicted"/>
<organism evidence="1 2">
    <name type="scientific">Mycobacteroides abscessus subsp. abscessus</name>
    <dbReference type="NCBI Taxonomy" id="1185650"/>
    <lineage>
        <taxon>Bacteria</taxon>
        <taxon>Bacillati</taxon>
        <taxon>Actinomycetota</taxon>
        <taxon>Actinomycetes</taxon>
        <taxon>Mycobacteriales</taxon>
        <taxon>Mycobacteriaceae</taxon>
        <taxon>Mycobacteroides</taxon>
        <taxon>Mycobacteroides abscessus</taxon>
    </lineage>
</organism>
<dbReference type="EMBL" id="FSHM01000004">
    <property type="protein sequence ID" value="SIB22244.1"/>
    <property type="molecule type" value="Genomic_DNA"/>
</dbReference>
<evidence type="ECO:0000313" key="2">
    <source>
        <dbReference type="Proteomes" id="UP000185210"/>
    </source>
</evidence>
<accession>A0AB38D124</accession>
<dbReference type="RefSeq" id="WP_074292973.1">
    <property type="nucleotide sequence ID" value="NZ_FRZT01000006.1"/>
</dbReference>
<gene>
    <name evidence="1" type="ORF">SAMEA2070301_03280</name>
</gene>
<protein>
    <submittedName>
        <fullName evidence="1">Uncharacterized protein</fullName>
    </submittedName>
</protein>
<sequence>MSSSFQTELDRAALELLLDEATHKLERVRGFAVTLAESADAVLSLTALALANILDHEEPVPYELDGMVSECRTPGEIIRM</sequence>
<comment type="caution">
    <text evidence="1">The sequence shown here is derived from an EMBL/GenBank/DDBJ whole genome shotgun (WGS) entry which is preliminary data.</text>
</comment>
<evidence type="ECO:0000313" key="1">
    <source>
        <dbReference type="EMBL" id="SIB22244.1"/>
    </source>
</evidence>
<dbReference type="AlphaFoldDB" id="A0AB38D124"/>
<dbReference type="Proteomes" id="UP000185210">
    <property type="component" value="Unassembled WGS sequence"/>
</dbReference>
<reference evidence="1 2" key="1">
    <citation type="submission" date="2016-11" db="EMBL/GenBank/DDBJ databases">
        <authorList>
            <consortium name="Pathogen Informatics"/>
        </authorList>
    </citation>
    <scope>NUCLEOTIDE SEQUENCE [LARGE SCALE GENOMIC DNA]</scope>
    <source>
        <strain evidence="1 2">104</strain>
    </source>
</reference>